<keyword evidence="2" id="KW-0121">Carboxypeptidase</keyword>
<sequence>MMERESRLHEPATSSTPAYSNRTPSPRRQSLYDWAPAHNDSDPQDNELDAILGELRRQQPDTHPDILRVLSQSQLEGYPAYYNFTVSPGNTYDYQPYNSTVAAQVYNAFYGPGNCLDQLNDCNDRKLDDVCSSADNFCYNNGESVYDTVTGRDEYDIRELAPDPFPYTNFVAYLNTPKVQKAIGAYTNFSYSVTNLGAGTTSTAFGTTGDDARELGIIAAARKLLQQGVSILQYAGDADYNCNWLGGEAIASEINAPGWLSAGYQNLSTPDGIVHGVVKQAGNFSFVRVYDAGHSVPFYKPLAALEMFERMLRGADIATGEVGVSGGYKSEGPAKSRYVNGNGTIQMGVTDPSCTYDVELNVPVCAGNGTNGSSDRSRR</sequence>
<dbReference type="GO" id="GO:0006508">
    <property type="term" value="P:proteolysis"/>
    <property type="evidence" value="ECO:0007669"/>
    <property type="project" value="UniProtKB-KW"/>
</dbReference>
<evidence type="ECO:0000256" key="3">
    <source>
        <dbReference type="ARBA" id="ARBA00022670"/>
    </source>
</evidence>
<evidence type="ECO:0000256" key="4">
    <source>
        <dbReference type="ARBA" id="ARBA00022801"/>
    </source>
</evidence>
<dbReference type="PROSITE" id="PS00560">
    <property type="entry name" value="CARBOXYPEPT_SER_HIS"/>
    <property type="match status" value="1"/>
</dbReference>
<keyword evidence="8" id="KW-1185">Reference proteome</keyword>
<evidence type="ECO:0000256" key="1">
    <source>
        <dbReference type="ARBA" id="ARBA00009431"/>
    </source>
</evidence>
<evidence type="ECO:0000256" key="5">
    <source>
        <dbReference type="ARBA" id="ARBA00023180"/>
    </source>
</evidence>
<dbReference type="EMBL" id="JAUJLE010000088">
    <property type="protein sequence ID" value="KAK0986249.1"/>
    <property type="molecule type" value="Genomic_DNA"/>
</dbReference>
<gene>
    <name evidence="7" type="ORF">LTR91_010299</name>
</gene>
<feature type="compositionally biased region" description="Basic and acidic residues" evidence="6">
    <location>
        <begin position="1"/>
        <end position="10"/>
    </location>
</feature>
<dbReference type="GO" id="GO:0004185">
    <property type="term" value="F:serine-type carboxypeptidase activity"/>
    <property type="evidence" value="ECO:0007669"/>
    <property type="project" value="InterPro"/>
</dbReference>
<comment type="similarity">
    <text evidence="1">Belongs to the peptidase S10 family.</text>
</comment>
<organism evidence="7 8">
    <name type="scientific">Friedmanniomyces endolithicus</name>
    <dbReference type="NCBI Taxonomy" id="329885"/>
    <lineage>
        <taxon>Eukaryota</taxon>
        <taxon>Fungi</taxon>
        <taxon>Dikarya</taxon>
        <taxon>Ascomycota</taxon>
        <taxon>Pezizomycotina</taxon>
        <taxon>Dothideomycetes</taxon>
        <taxon>Dothideomycetidae</taxon>
        <taxon>Mycosphaerellales</taxon>
        <taxon>Teratosphaeriaceae</taxon>
        <taxon>Friedmanniomyces</taxon>
    </lineage>
</organism>
<evidence type="ECO:0000313" key="7">
    <source>
        <dbReference type="EMBL" id="KAK0986249.1"/>
    </source>
</evidence>
<dbReference type="SUPFAM" id="SSF53474">
    <property type="entry name" value="alpha/beta-Hydrolases"/>
    <property type="match status" value="1"/>
</dbReference>
<protein>
    <submittedName>
        <fullName evidence="7">Uncharacterized protein</fullName>
    </submittedName>
</protein>
<feature type="compositionally biased region" description="Polar residues" evidence="6">
    <location>
        <begin position="12"/>
        <end position="28"/>
    </location>
</feature>
<feature type="region of interest" description="Disordered" evidence="6">
    <location>
        <begin position="1"/>
        <end position="46"/>
    </location>
</feature>
<dbReference type="Proteomes" id="UP001175353">
    <property type="component" value="Unassembled WGS sequence"/>
</dbReference>
<dbReference type="InterPro" id="IPR033124">
    <property type="entry name" value="Ser_caboxypep_his_AS"/>
</dbReference>
<keyword evidence="3" id="KW-0645">Protease</keyword>
<accession>A0AAN6KJW3</accession>
<keyword evidence="4" id="KW-0378">Hydrolase</keyword>
<dbReference type="InterPro" id="IPR029058">
    <property type="entry name" value="AB_hydrolase_fold"/>
</dbReference>
<dbReference type="Pfam" id="PF00450">
    <property type="entry name" value="Peptidase_S10"/>
    <property type="match status" value="1"/>
</dbReference>
<proteinExistence type="inferred from homology"/>
<comment type="caution">
    <text evidence="7">The sequence shown here is derived from an EMBL/GenBank/DDBJ whole genome shotgun (WGS) entry which is preliminary data.</text>
</comment>
<evidence type="ECO:0000256" key="6">
    <source>
        <dbReference type="SAM" id="MobiDB-lite"/>
    </source>
</evidence>
<evidence type="ECO:0000256" key="2">
    <source>
        <dbReference type="ARBA" id="ARBA00022645"/>
    </source>
</evidence>
<keyword evidence="5" id="KW-0325">Glycoprotein</keyword>
<reference evidence="7" key="1">
    <citation type="submission" date="2023-06" db="EMBL/GenBank/DDBJ databases">
        <title>Black Yeasts Isolated from many extreme environments.</title>
        <authorList>
            <person name="Coleine C."/>
            <person name="Stajich J.E."/>
            <person name="Selbmann L."/>
        </authorList>
    </citation>
    <scope>NUCLEOTIDE SEQUENCE</scope>
    <source>
        <strain evidence="7">CCFEE 5200</strain>
    </source>
</reference>
<dbReference type="Gene3D" id="3.40.50.1820">
    <property type="entry name" value="alpha/beta hydrolase"/>
    <property type="match status" value="1"/>
</dbReference>
<dbReference type="AlphaFoldDB" id="A0AAN6KJW3"/>
<dbReference type="InterPro" id="IPR001563">
    <property type="entry name" value="Peptidase_S10"/>
</dbReference>
<name>A0AAN6KJW3_9PEZI</name>
<evidence type="ECO:0000313" key="8">
    <source>
        <dbReference type="Proteomes" id="UP001175353"/>
    </source>
</evidence>